<dbReference type="SUPFAM" id="SSF88874">
    <property type="entry name" value="Receptor-binding domain of short tail fibre protein gp12"/>
    <property type="match status" value="1"/>
</dbReference>
<gene>
    <name evidence="2" type="ORF">H9727_07605</name>
</gene>
<evidence type="ECO:0000313" key="3">
    <source>
        <dbReference type="Proteomes" id="UP000824132"/>
    </source>
</evidence>
<dbReference type="Pfam" id="PF21939">
    <property type="entry name" value="Gp10_C"/>
    <property type="match status" value="1"/>
</dbReference>
<comment type="caution">
    <text evidence="2">The sequence shown here is derived from an EMBL/GenBank/DDBJ whole genome shotgun (WGS) entry which is preliminary data.</text>
</comment>
<reference evidence="2" key="1">
    <citation type="journal article" date="2021" name="PeerJ">
        <title>Extensive microbial diversity within the chicken gut microbiome revealed by metagenomics and culture.</title>
        <authorList>
            <person name="Gilroy R."/>
            <person name="Ravi A."/>
            <person name="Getino M."/>
            <person name="Pursley I."/>
            <person name="Horton D.L."/>
            <person name="Alikhan N.F."/>
            <person name="Baker D."/>
            <person name="Gharbi K."/>
            <person name="Hall N."/>
            <person name="Watson M."/>
            <person name="Adriaenssens E.M."/>
            <person name="Foster-Nyarko E."/>
            <person name="Jarju S."/>
            <person name="Secka A."/>
            <person name="Antonio M."/>
            <person name="Oren A."/>
            <person name="Chaudhuri R.R."/>
            <person name="La Ragione R."/>
            <person name="Hildebrand F."/>
            <person name="Pallen M.J."/>
        </authorList>
    </citation>
    <scope>NUCLEOTIDE SEQUENCE</scope>
    <source>
        <strain evidence="2">CHK187-5294</strain>
    </source>
</reference>
<dbReference type="EMBL" id="DXCL01000046">
    <property type="protein sequence ID" value="HIZ04135.1"/>
    <property type="molecule type" value="Genomic_DNA"/>
</dbReference>
<sequence length="661" mass="68498">MIFFADHDGTIVKCLPGAVHQGSANADEIALFAPFACNTQVMAAFRLADGSTLAPSAMAPAGRVATKEGGAVWSGWTYTVPAAVAARYGTVAVQFYFYTESEGEVTASGEATFAVSRGVRAQLPETPSADVYGQILSNIAALSGEVAGGFYPSRALYAWSDAYTYGANELAFVPDGEGYGVLLRSKVADNDHAPYADGALQTDYWEVMLSFEAAHSASEQAQAFAENAGASAQAASVSEAAAQAAASAAEEDKATAQAFKDEAQGFSLSAQCAAQDAETARFAAVSAEASAEGYAAEAQASVQLAKRYAELGIQPNTDYADAKDLPVPGSTKFLYLIPNAQSGAAEDSYNEYIWVPSKSAYEFIGSTRIDLSDYAHKSGSYPDMTVGGAETAVNAQNAVNAENAQNALTAGTAEKLANALTFGEKSFNGSSAQTVTKSDLGLGNVENTSDADKPVSAAVQAALGQKANVSGNYPGLSVGSATKADQDGNGENIASVYARQNGTYGSMSVGNATNAENAVKAAQDGNGDNIAAVYLKAAALLDKTYPVGSVYISLQGTSPASLFGGSWTQIQNRFLYAQGTYGAGATGGEETHVLSISEMPSHNHGVPVIEAGNAGGGYNHIQYDGWYTNNANTLTTQYTGGGAAHNNMPPYYVVYMWRRTA</sequence>
<proteinExistence type="predicted"/>
<dbReference type="AlphaFoldDB" id="A0A9D2D093"/>
<reference evidence="2" key="2">
    <citation type="submission" date="2021-04" db="EMBL/GenBank/DDBJ databases">
        <authorList>
            <person name="Gilroy R."/>
        </authorList>
    </citation>
    <scope>NUCLEOTIDE SEQUENCE</scope>
    <source>
        <strain evidence="2">CHK187-5294</strain>
    </source>
</reference>
<name>A0A9D2D093_9FIRM</name>
<evidence type="ECO:0000313" key="2">
    <source>
        <dbReference type="EMBL" id="HIZ04135.1"/>
    </source>
</evidence>
<protein>
    <recommendedName>
        <fullName evidence="1">Baseplate structural protein Gp10 C-terminal domain-containing protein</fullName>
    </recommendedName>
</protein>
<organism evidence="2 3">
    <name type="scientific">Candidatus Borkfalkia avistercoris</name>
    <dbReference type="NCBI Taxonomy" id="2838504"/>
    <lineage>
        <taxon>Bacteria</taxon>
        <taxon>Bacillati</taxon>
        <taxon>Bacillota</taxon>
        <taxon>Clostridia</taxon>
        <taxon>Christensenellales</taxon>
        <taxon>Christensenellaceae</taxon>
        <taxon>Candidatus Borkfalkia</taxon>
    </lineage>
</organism>
<dbReference type="InterPro" id="IPR053827">
    <property type="entry name" value="Gp10_C"/>
</dbReference>
<feature type="domain" description="Baseplate structural protein Gp10 C-terminal" evidence="1">
    <location>
        <begin position="540"/>
        <end position="660"/>
    </location>
</feature>
<accession>A0A9D2D093</accession>
<evidence type="ECO:0000259" key="1">
    <source>
        <dbReference type="Pfam" id="PF21939"/>
    </source>
</evidence>
<dbReference type="Proteomes" id="UP000824132">
    <property type="component" value="Unassembled WGS sequence"/>
</dbReference>